<organism evidence="2 3">
    <name type="scientific">Flavobacterium okayamense</name>
    <dbReference type="NCBI Taxonomy" id="2830782"/>
    <lineage>
        <taxon>Bacteria</taxon>
        <taxon>Pseudomonadati</taxon>
        <taxon>Bacteroidota</taxon>
        <taxon>Flavobacteriia</taxon>
        <taxon>Flavobacteriales</taxon>
        <taxon>Flavobacteriaceae</taxon>
        <taxon>Flavobacterium</taxon>
    </lineage>
</organism>
<dbReference type="EMBL" id="AP024749">
    <property type="protein sequence ID" value="BCY28368.1"/>
    <property type="molecule type" value="Genomic_DNA"/>
</dbReference>
<keyword evidence="3" id="KW-1185">Reference proteome</keyword>
<accession>A0ABN6HV93</accession>
<name>A0ABN6HV93_9FLAO</name>
<reference evidence="2 3" key="1">
    <citation type="submission" date="2021-06" db="EMBL/GenBank/DDBJ databases">
        <title>Whole genome sequences of Flavobacterium sp. KK2020170 and assembly.</title>
        <authorList>
            <person name="Kitahara K."/>
            <person name="Miyoshi S."/>
            <person name="Uesaka K."/>
        </authorList>
    </citation>
    <scope>NUCLEOTIDE SEQUENCE [LARGE SCALE GENOMIC DNA]</scope>
    <source>
        <strain evidence="2 3">KK2020170</strain>
    </source>
</reference>
<dbReference type="PROSITE" id="PS51257">
    <property type="entry name" value="PROKAR_LIPOPROTEIN"/>
    <property type="match status" value="1"/>
</dbReference>
<dbReference type="Proteomes" id="UP000825258">
    <property type="component" value="Chromosome"/>
</dbReference>
<feature type="compositionally biased region" description="Low complexity" evidence="1">
    <location>
        <begin position="234"/>
        <end position="250"/>
    </location>
</feature>
<evidence type="ECO:0000256" key="1">
    <source>
        <dbReference type="SAM" id="MobiDB-lite"/>
    </source>
</evidence>
<sequence length="501" mass="54560">MMRNKFKIIASLLVFLVAFFYSCEKDLYEDQNYQSKIQQQVSVKKISYKKFKSNRKAVEELKSALAKKNPLALNSRVVYDEEFEMYVDTTNIIVNETPESETITMSVLSEEDLTKVENLILVLTDDGSYKAFISEYTLTQTQIDILASGGTLDNVIPTSITDLDTSSKMSVSSNCVDVSSVTYSTCTDANGNTIIHQGDNNPDECVADFGGSITYEVVNINMSCLADGGGGGSTTTSGDSGSTGTSTGTSGTTGSGPTGGSTSTGSNSTIYDSVIELLNTTFVSPCIDCIEFSSELSEFISNLSLVQLSWWDGLDTTDKKKIVNYFIQNNYSEDSIAFFNLAFVAIMNNEVENFQEFLFDFTSDTWDEDDNIAHKNKLCGSYNFVTVGNASVANISGLGMSVRRGHVGMNIEFLNSLCVTIPYTAPSQASSVFNTAWNVTINEVFSFLNATYTITSPSYQELKSLLIEFLSINIALMQPGSTISTNPCIGSIPHTPAVYCP</sequence>
<dbReference type="RefSeq" id="WP_221259939.1">
    <property type="nucleotide sequence ID" value="NZ_AP024749.1"/>
</dbReference>
<evidence type="ECO:0008006" key="4">
    <source>
        <dbReference type="Google" id="ProtNLM"/>
    </source>
</evidence>
<protein>
    <recommendedName>
        <fullName evidence="4">Lipoprotein</fullName>
    </recommendedName>
</protein>
<proteinExistence type="predicted"/>
<evidence type="ECO:0000313" key="3">
    <source>
        <dbReference type="Proteomes" id="UP000825258"/>
    </source>
</evidence>
<feature type="region of interest" description="Disordered" evidence="1">
    <location>
        <begin position="231"/>
        <end position="265"/>
    </location>
</feature>
<gene>
    <name evidence="2" type="ORF">KK2020170_12360</name>
</gene>
<evidence type="ECO:0000313" key="2">
    <source>
        <dbReference type="EMBL" id="BCY28368.1"/>
    </source>
</evidence>